<dbReference type="EC" id="2.7.7.65" evidence="2"/>
<gene>
    <name evidence="7" type="ORF">AVL55_02190</name>
</gene>
<dbReference type="NCBIfam" id="TIGR00254">
    <property type="entry name" value="GGDEF"/>
    <property type="match status" value="1"/>
</dbReference>
<dbReference type="AlphaFoldDB" id="A0A126PVP0"/>
<feature type="transmembrane region" description="Helical" evidence="5">
    <location>
        <begin position="375"/>
        <end position="395"/>
    </location>
</feature>
<reference evidence="7 8" key="1">
    <citation type="submission" date="2015-12" db="EMBL/GenBank/DDBJ databases">
        <authorList>
            <person name="Shamseldin A."/>
            <person name="Moawad H."/>
            <person name="Abd El-Rahim W.M."/>
            <person name="Sadowsky M.J."/>
        </authorList>
    </citation>
    <scope>NUCLEOTIDE SEQUENCE [LARGE SCALE GENOMIC DNA]</scope>
    <source>
        <strain evidence="7 8">D7</strain>
    </source>
</reference>
<keyword evidence="4" id="KW-0175">Coiled coil</keyword>
<feature type="transmembrane region" description="Helical" evidence="5">
    <location>
        <begin position="288"/>
        <end position="308"/>
    </location>
</feature>
<dbReference type="GO" id="GO:0052621">
    <property type="term" value="F:diguanylate cyclase activity"/>
    <property type="evidence" value="ECO:0007669"/>
    <property type="project" value="UniProtKB-EC"/>
</dbReference>
<dbReference type="PANTHER" id="PTHR45138:SF9">
    <property type="entry name" value="DIGUANYLATE CYCLASE DGCM-RELATED"/>
    <property type="match status" value="1"/>
</dbReference>
<accession>A0A126PVP0</accession>
<feature type="transmembrane region" description="Helical" evidence="5">
    <location>
        <begin position="220"/>
        <end position="244"/>
    </location>
</feature>
<dbReference type="FunFam" id="3.30.70.270:FF:000001">
    <property type="entry name" value="Diguanylate cyclase domain protein"/>
    <property type="match status" value="1"/>
</dbReference>
<dbReference type="InterPro" id="IPR000160">
    <property type="entry name" value="GGDEF_dom"/>
</dbReference>
<proteinExistence type="predicted"/>
<dbReference type="CDD" id="cd01949">
    <property type="entry name" value="GGDEF"/>
    <property type="match status" value="1"/>
</dbReference>
<feature type="transmembrane region" description="Helical" evidence="5">
    <location>
        <begin position="314"/>
        <end position="333"/>
    </location>
</feature>
<organism evidence="7 8">
    <name type="scientific">Alteromonas macleodii</name>
    <name type="common">Pseudoalteromonas macleodii</name>
    <dbReference type="NCBI Taxonomy" id="28108"/>
    <lineage>
        <taxon>Bacteria</taxon>
        <taxon>Pseudomonadati</taxon>
        <taxon>Pseudomonadota</taxon>
        <taxon>Gammaproteobacteria</taxon>
        <taxon>Alteromonadales</taxon>
        <taxon>Alteromonadaceae</taxon>
        <taxon>Alteromonas/Salinimonas group</taxon>
        <taxon>Alteromonas</taxon>
    </lineage>
</organism>
<dbReference type="RefSeq" id="WP_061094099.1">
    <property type="nucleotide sequence ID" value="NZ_CP014323.1"/>
</dbReference>
<evidence type="ECO:0000313" key="7">
    <source>
        <dbReference type="EMBL" id="AMJ97077.1"/>
    </source>
</evidence>
<dbReference type="GO" id="GO:0005886">
    <property type="term" value="C:plasma membrane"/>
    <property type="evidence" value="ECO:0007669"/>
    <property type="project" value="TreeGrafter"/>
</dbReference>
<feature type="transmembrane region" description="Helical" evidence="5">
    <location>
        <begin position="256"/>
        <end position="276"/>
    </location>
</feature>
<evidence type="ECO:0000259" key="6">
    <source>
        <dbReference type="PROSITE" id="PS50887"/>
    </source>
</evidence>
<dbReference type="SUPFAM" id="SSF55073">
    <property type="entry name" value="Nucleotide cyclase"/>
    <property type="match status" value="1"/>
</dbReference>
<keyword evidence="5" id="KW-0812">Transmembrane</keyword>
<dbReference type="GO" id="GO:0043709">
    <property type="term" value="P:cell adhesion involved in single-species biofilm formation"/>
    <property type="evidence" value="ECO:0007669"/>
    <property type="project" value="TreeGrafter"/>
</dbReference>
<feature type="coiled-coil region" evidence="4">
    <location>
        <begin position="409"/>
        <end position="465"/>
    </location>
</feature>
<dbReference type="InterPro" id="IPR050469">
    <property type="entry name" value="Diguanylate_Cyclase"/>
</dbReference>
<dbReference type="Pfam" id="PF00990">
    <property type="entry name" value="GGDEF"/>
    <property type="match status" value="1"/>
</dbReference>
<dbReference type="InterPro" id="IPR043128">
    <property type="entry name" value="Rev_trsase/Diguanyl_cyclase"/>
</dbReference>
<keyword evidence="5" id="KW-1133">Transmembrane helix</keyword>
<dbReference type="SMART" id="SM00267">
    <property type="entry name" value="GGDEF"/>
    <property type="match status" value="1"/>
</dbReference>
<protein>
    <recommendedName>
        <fullName evidence="2">diguanylate cyclase</fullName>
        <ecNumber evidence="2">2.7.7.65</ecNumber>
    </recommendedName>
</protein>
<dbReference type="InterPro" id="IPR029787">
    <property type="entry name" value="Nucleotide_cyclase"/>
</dbReference>
<feature type="transmembrane region" description="Helical" evidence="5">
    <location>
        <begin position="192"/>
        <end position="213"/>
    </location>
</feature>
<dbReference type="Pfam" id="PF07695">
    <property type="entry name" value="7TMR-DISM_7TM"/>
    <property type="match status" value="1"/>
</dbReference>
<keyword evidence="5" id="KW-0472">Membrane</keyword>
<comment type="cofactor">
    <cofactor evidence="1">
        <name>Mg(2+)</name>
        <dbReference type="ChEBI" id="CHEBI:18420"/>
    </cofactor>
</comment>
<sequence length="632" mass="70385">MQTNLKAMRKYDAGLILITLVAVVAFVSVLFSLSPNTSATPRFSQLTYLNVDNGNALDFTTITQTPLTDWTPISSPINLGMNTSVHWFSMVIAPTQSNESRFLLHIDYPLLDSLDVAIYSQIGSTPIATYSGGDGLHFDNRPVSHVKPLFPLPVSAQSQRVIIRVQTSGSVRLPIRIWEETEFIAYTSSRNLALGIFFGILVAMGVSNAFLTVTTSNVSFLYYSGYVMSLALILATLHGYGFSYMWPGSTWFQGKAILVFANATIMFAAMFTRSLLPIRAHSVKLDKITQAISWVCGLSIILGLILPYSLMIKAFLLLLSLIVIFTLGLGIWLTLKGVVVARYFTIAWGFLLISGLSASLDNVNIIQLPISSNNLLIIGGAVETLILALILAINYSHSRDDLIEAQQFALEQEKQANTAKENLLEVQKRYQDDLEYKVQERTLELEITLRELSEVNQELERLNAIDPLTGAHNRRHFDKRLCSEGRRSRREQTPLSLIIVDVDHFKQINDQHGHDGGDACLIHVTNVFQKHIHRPTDDLCRIGGEEFAIILPNTDLEGAFHVAENMRDSLESTPLDYEGETIKLTASAGVSTTIIIDEEHAQNLFKFADECLYEAKAAGRNTVIHKHLQEKL</sequence>
<evidence type="ECO:0000256" key="3">
    <source>
        <dbReference type="ARBA" id="ARBA00034247"/>
    </source>
</evidence>
<dbReference type="OrthoDB" id="5289013at2"/>
<name>A0A126PVP0_ALTMA</name>
<comment type="catalytic activity">
    <reaction evidence="3">
        <text>2 GTP = 3',3'-c-di-GMP + 2 diphosphate</text>
        <dbReference type="Rhea" id="RHEA:24898"/>
        <dbReference type="ChEBI" id="CHEBI:33019"/>
        <dbReference type="ChEBI" id="CHEBI:37565"/>
        <dbReference type="ChEBI" id="CHEBI:58805"/>
        <dbReference type="EC" id="2.7.7.65"/>
    </reaction>
</comment>
<evidence type="ECO:0000313" key="8">
    <source>
        <dbReference type="Proteomes" id="UP000063991"/>
    </source>
</evidence>
<dbReference type="InterPro" id="IPR011623">
    <property type="entry name" value="7TMR_DISM_rcpt_extracell_dom1"/>
</dbReference>
<dbReference type="Proteomes" id="UP000063991">
    <property type="component" value="Chromosome"/>
</dbReference>
<evidence type="ECO:0000256" key="4">
    <source>
        <dbReference type="SAM" id="Coils"/>
    </source>
</evidence>
<feature type="domain" description="GGDEF" evidence="6">
    <location>
        <begin position="493"/>
        <end position="628"/>
    </location>
</feature>
<dbReference type="Pfam" id="PF07696">
    <property type="entry name" value="7TMR-DISMED2"/>
    <property type="match status" value="1"/>
</dbReference>
<dbReference type="Gene3D" id="2.60.40.2380">
    <property type="match status" value="1"/>
</dbReference>
<evidence type="ECO:0000256" key="5">
    <source>
        <dbReference type="SAM" id="Phobius"/>
    </source>
</evidence>
<dbReference type="EMBL" id="CP014323">
    <property type="protein sequence ID" value="AMJ97077.1"/>
    <property type="molecule type" value="Genomic_DNA"/>
</dbReference>
<dbReference type="GO" id="GO:1902201">
    <property type="term" value="P:negative regulation of bacterial-type flagellum-dependent cell motility"/>
    <property type="evidence" value="ECO:0007669"/>
    <property type="project" value="TreeGrafter"/>
</dbReference>
<dbReference type="InterPro" id="IPR011622">
    <property type="entry name" value="7TMR_DISM_rcpt_extracell_dom2"/>
</dbReference>
<dbReference type="PROSITE" id="PS50887">
    <property type="entry name" value="GGDEF"/>
    <property type="match status" value="1"/>
</dbReference>
<evidence type="ECO:0000256" key="1">
    <source>
        <dbReference type="ARBA" id="ARBA00001946"/>
    </source>
</evidence>
<dbReference type="Gene3D" id="3.30.70.270">
    <property type="match status" value="1"/>
</dbReference>
<evidence type="ECO:0000256" key="2">
    <source>
        <dbReference type="ARBA" id="ARBA00012528"/>
    </source>
</evidence>
<feature type="transmembrane region" description="Helical" evidence="5">
    <location>
        <begin position="340"/>
        <end position="360"/>
    </location>
</feature>
<dbReference type="PANTHER" id="PTHR45138">
    <property type="entry name" value="REGULATORY COMPONENTS OF SENSORY TRANSDUCTION SYSTEM"/>
    <property type="match status" value="1"/>
</dbReference>